<evidence type="ECO:0000313" key="1">
    <source>
        <dbReference type="EMBL" id="AKT38965.1"/>
    </source>
</evidence>
<dbReference type="RefSeq" id="WP_281180861.1">
    <property type="nucleotide sequence ID" value="NZ_CP012159.1"/>
</dbReference>
<name>A0A0K1EDL1_CHOCO</name>
<organism evidence="1 2">
    <name type="scientific">Chondromyces crocatus</name>
    <dbReference type="NCBI Taxonomy" id="52"/>
    <lineage>
        <taxon>Bacteria</taxon>
        <taxon>Pseudomonadati</taxon>
        <taxon>Myxococcota</taxon>
        <taxon>Polyangia</taxon>
        <taxon>Polyangiales</taxon>
        <taxon>Polyangiaceae</taxon>
        <taxon>Chondromyces</taxon>
    </lineage>
</organism>
<gene>
    <name evidence="1" type="ORF">CMC5_031120</name>
</gene>
<dbReference type="EMBL" id="CP012159">
    <property type="protein sequence ID" value="AKT38965.1"/>
    <property type="molecule type" value="Genomic_DNA"/>
</dbReference>
<accession>A0A0K1EDL1</accession>
<reference evidence="1 2" key="1">
    <citation type="submission" date="2015-07" db="EMBL/GenBank/DDBJ databases">
        <title>Genome analysis of myxobacterium Chondromyces crocatus Cm c5 reveals a high potential for natural compound synthesis and the genetic basis for the loss of fruiting body formation.</title>
        <authorList>
            <person name="Zaburannyi N."/>
            <person name="Bunk B."/>
            <person name="Maier J."/>
            <person name="Overmann J."/>
            <person name="Mueller R."/>
        </authorList>
    </citation>
    <scope>NUCLEOTIDE SEQUENCE [LARGE SCALE GENOMIC DNA]</scope>
    <source>
        <strain evidence="1 2">Cm c5</strain>
    </source>
</reference>
<proteinExistence type="predicted"/>
<evidence type="ECO:0000313" key="2">
    <source>
        <dbReference type="Proteomes" id="UP000067626"/>
    </source>
</evidence>
<protein>
    <submittedName>
        <fullName evidence="1">Uncharacterized protein</fullName>
    </submittedName>
</protein>
<sequence length="41" mass="4386">MNRFENPRSERLLAEGTKRAFVSAPDTKAGAAIAPVVTEAL</sequence>
<keyword evidence="2" id="KW-1185">Reference proteome</keyword>
<dbReference type="KEGG" id="ccro:CMC5_031120"/>
<dbReference type="Proteomes" id="UP000067626">
    <property type="component" value="Chromosome"/>
</dbReference>
<dbReference type="AlphaFoldDB" id="A0A0K1EDL1"/>